<comment type="caution">
    <text evidence="1">The sequence shown here is derived from an EMBL/GenBank/DDBJ whole genome shotgun (WGS) entry which is preliminary data.</text>
</comment>
<dbReference type="RefSeq" id="WP_019175943.1">
    <property type="nucleotide sequence ID" value="NZ_JAKRCZ010000014.1"/>
</dbReference>
<dbReference type="EMBL" id="LQQC01000012">
    <property type="protein sequence ID" value="KXZ57266.1"/>
    <property type="molecule type" value="Genomic_DNA"/>
</dbReference>
<dbReference type="Proteomes" id="UP000243589">
    <property type="component" value="Unassembled WGS sequence"/>
</dbReference>
<dbReference type="AlphaFoldDB" id="A0A150H565"/>
<reference evidence="1 4" key="1">
    <citation type="submission" date="2016-01" db="EMBL/GenBank/DDBJ databases">
        <title>Use of Whole Genome Sequencing to ascertain that Brevibacterium massiliense (Roux, Raoult 2009) is a later heterotypic synonym of Brevibacterium ravenspurgense (Mages 2008).</title>
        <authorList>
            <person name="Bernier A.-M."/>
            <person name="Burdz T."/>
            <person name="Huynh C."/>
            <person name="Pachecho A.L."/>
            <person name="Wiebe D."/>
            <person name="Bonner C."/>
            <person name="Bernard K."/>
        </authorList>
    </citation>
    <scope>NUCLEOTIDE SEQUENCE [LARGE SCALE GENOMIC DNA]</scope>
    <source>
        <strain evidence="1 4">CCUG56047</strain>
    </source>
</reference>
<evidence type="ECO:0000313" key="1">
    <source>
        <dbReference type="EMBL" id="KXZ57266.1"/>
    </source>
</evidence>
<proteinExistence type="predicted"/>
<gene>
    <name evidence="1" type="ORF">Bravens_01786</name>
    <name evidence="2" type="ORF">CYJ40_05570</name>
</gene>
<evidence type="ECO:0000313" key="2">
    <source>
        <dbReference type="EMBL" id="PKY70581.1"/>
    </source>
</evidence>
<evidence type="ECO:0000313" key="4">
    <source>
        <dbReference type="Proteomes" id="UP000243589"/>
    </source>
</evidence>
<evidence type="ECO:0000313" key="3">
    <source>
        <dbReference type="Proteomes" id="UP000242755"/>
    </source>
</evidence>
<organism evidence="1 4">
    <name type="scientific">Brevibacterium ravenspurgense</name>
    <dbReference type="NCBI Taxonomy" id="479117"/>
    <lineage>
        <taxon>Bacteria</taxon>
        <taxon>Bacillati</taxon>
        <taxon>Actinomycetota</taxon>
        <taxon>Actinomycetes</taxon>
        <taxon>Micrococcales</taxon>
        <taxon>Brevibacteriaceae</taxon>
        <taxon>Brevibacterium</taxon>
    </lineage>
</organism>
<keyword evidence="4" id="KW-1185">Reference proteome</keyword>
<name>A0A150H565_9MICO</name>
<dbReference type="Proteomes" id="UP000242755">
    <property type="component" value="Unassembled WGS sequence"/>
</dbReference>
<reference evidence="2 3" key="2">
    <citation type="submission" date="2017-12" db="EMBL/GenBank/DDBJ databases">
        <title>Phylogenetic diversity of female urinary microbiome.</title>
        <authorList>
            <person name="Thomas-White K."/>
            <person name="Wolfe A.J."/>
        </authorList>
    </citation>
    <scope>NUCLEOTIDE SEQUENCE [LARGE SCALE GENOMIC DNA]</scope>
    <source>
        <strain evidence="2 3">UMB0426</strain>
    </source>
</reference>
<accession>A0A150H565</accession>
<dbReference type="EMBL" id="PKGO01000004">
    <property type="protein sequence ID" value="PKY70581.1"/>
    <property type="molecule type" value="Genomic_DNA"/>
</dbReference>
<protein>
    <submittedName>
        <fullName evidence="2">YtxH domain-containing protein</fullName>
    </submittedName>
</protein>
<sequence>MKKRYVLLAGLAVGFVLGSRSGRQTYDKLKSEAEKVWNSPDVQAGVQQVTETVREQGPEVAEKIQESVREGVEKVRNS</sequence>
<dbReference type="PATRIC" id="fig|479117.4.peg.1769"/>
<dbReference type="STRING" id="1176165.GCA_001584405_00948"/>